<proteinExistence type="predicted"/>
<dbReference type="AlphaFoldDB" id="A0A5J9WQN1"/>
<evidence type="ECO:0000259" key="2">
    <source>
        <dbReference type="Pfam" id="PF12552"/>
    </source>
</evidence>
<feature type="domain" description="DUF4378" evidence="3">
    <location>
        <begin position="783"/>
        <end position="940"/>
    </location>
</feature>
<feature type="region of interest" description="Disordered" evidence="1">
    <location>
        <begin position="351"/>
        <end position="422"/>
    </location>
</feature>
<feature type="domain" description="DUF3741" evidence="2">
    <location>
        <begin position="307"/>
        <end position="345"/>
    </location>
</feature>
<feature type="compositionally biased region" description="Basic and acidic residues" evidence="1">
    <location>
        <begin position="383"/>
        <end position="398"/>
    </location>
</feature>
<accession>A0A5J9WQN1</accession>
<feature type="compositionally biased region" description="Polar residues" evidence="1">
    <location>
        <begin position="400"/>
        <end position="419"/>
    </location>
</feature>
<protein>
    <recommendedName>
        <fullName evidence="6">DUF4378 domain-containing protein</fullName>
    </recommendedName>
</protein>
<dbReference type="Proteomes" id="UP000324897">
    <property type="component" value="Chromosome 6"/>
</dbReference>
<gene>
    <name evidence="4" type="ORF">EJB05_00948</name>
</gene>
<keyword evidence="5" id="KW-1185">Reference proteome</keyword>
<feature type="non-terminal residue" evidence="4">
    <location>
        <position position="1"/>
    </location>
</feature>
<comment type="caution">
    <text evidence="4">The sequence shown here is derived from an EMBL/GenBank/DDBJ whole genome shotgun (WGS) entry which is preliminary data.</text>
</comment>
<evidence type="ECO:0000259" key="3">
    <source>
        <dbReference type="Pfam" id="PF14309"/>
    </source>
</evidence>
<name>A0A5J9WQN1_9POAL</name>
<evidence type="ECO:0008006" key="6">
    <source>
        <dbReference type="Google" id="ProtNLM"/>
    </source>
</evidence>
<dbReference type="Pfam" id="PF12552">
    <property type="entry name" value="DUF3741"/>
    <property type="match status" value="1"/>
</dbReference>
<dbReference type="OrthoDB" id="758104at2759"/>
<feature type="compositionally biased region" description="Basic residues" evidence="1">
    <location>
        <begin position="193"/>
        <end position="203"/>
    </location>
</feature>
<feature type="compositionally biased region" description="Polar residues" evidence="1">
    <location>
        <begin position="351"/>
        <end position="363"/>
    </location>
</feature>
<dbReference type="InterPro" id="IPR022212">
    <property type="entry name" value="DUF3741"/>
</dbReference>
<dbReference type="PANTHER" id="PTHR47071">
    <property type="entry name" value="PROTEIN TRM32"/>
    <property type="match status" value="1"/>
</dbReference>
<feature type="compositionally biased region" description="Basic and acidic residues" evidence="1">
    <location>
        <begin position="160"/>
        <end position="169"/>
    </location>
</feature>
<feature type="region of interest" description="Disordered" evidence="1">
    <location>
        <begin position="16"/>
        <end position="61"/>
    </location>
</feature>
<dbReference type="InterPro" id="IPR025486">
    <property type="entry name" value="DUF4378"/>
</dbReference>
<feature type="compositionally biased region" description="Polar residues" evidence="1">
    <location>
        <begin position="170"/>
        <end position="179"/>
    </location>
</feature>
<dbReference type="PANTHER" id="PTHR47071:SF9">
    <property type="entry name" value="TRM32-LIKE PROTEIN (DUF3741)"/>
    <property type="match status" value="1"/>
</dbReference>
<feature type="compositionally biased region" description="Low complexity" evidence="1">
    <location>
        <begin position="204"/>
        <end position="217"/>
    </location>
</feature>
<feature type="region of interest" description="Disordered" evidence="1">
    <location>
        <begin position="143"/>
        <end position="179"/>
    </location>
</feature>
<feature type="region of interest" description="Disordered" evidence="1">
    <location>
        <begin position="249"/>
        <end position="268"/>
    </location>
</feature>
<dbReference type="Gramene" id="TVU49630">
    <property type="protein sequence ID" value="TVU49630"/>
    <property type="gene ID" value="EJB05_00948"/>
</dbReference>
<evidence type="ECO:0000313" key="4">
    <source>
        <dbReference type="EMBL" id="TVU49630.1"/>
    </source>
</evidence>
<feature type="region of interest" description="Disordered" evidence="1">
    <location>
        <begin position="289"/>
        <end position="314"/>
    </location>
</feature>
<feature type="region of interest" description="Disordered" evidence="1">
    <location>
        <begin position="193"/>
        <end position="219"/>
    </location>
</feature>
<dbReference type="Pfam" id="PF14309">
    <property type="entry name" value="DUF4378"/>
    <property type="match status" value="1"/>
</dbReference>
<sequence length="984" mass="110883">MTGSNDFFIVVLQNPGPIRNGSPIHREEREITASGSGRTVDGERGGARSSPPRTNKPPFKRETREEIAIFPSHGGARLHFLSPSLLRLHISRKEQSFSPAFSGTMAESKRFDRQSPGCLEGLFNFLALNQRLQMPKMIAYRKHSEGSNNTLRVKVSKPKNHGENDENIPKETNNVSPTAKVNMFMWRTLMFKKKAPKKDRKKSSSPSSSHSSSSSRLLRSRSIHHSKCFEYKVPDELSAHYHKMNESTSSEMDTCHGEPPLSLGSPQHPINQEHCKACGSVRGKDSIDLESPCEIGPRNITEENEASSKQKIRDAATHHSQEFVDFLELFNAHRELFLKILHDPSLLVTPEQQGQEASSSNAVPLNKLESFPRPGGSSGKRNPIFDRSDSEKSRRPEIQRSPSRNNSDPEATKVISTRMPTGVDGSAVSLAESRSLKKYGTTSNRFKAISRKIKDVVKENRKELARITKDGVFHKLPYGQKTSELTRSPSTEKFVQEEKQIRRSYSIAESVDKYSTLYESITRDSKVSPERLSITMEGSRLKDKKPPTGFKRIISLPEMQLCSPHQGVLTDISDSQIGPKTCNVEPYHLYSHQTNSFSICSEGSFYADDIIERIGDNHGEVSFVGSMEEDVRSILQGPSLSSLGRSFSHRRVNSLPSFDRSFFQDPIGNFVECSVTDTEPTFENMQLEDGDWLVKPPDPRGDEWLVTPLKRSGVFSAIDHEDEEWLVRTADAKGAEDEEWLVKPGQPLIADALDSDFRFIHEFAEQESAEPLHIYVSDKNEADFQYVKDILKKSGFSCGEVDWYASNQPVSPVIFEEAESSCQELRMVNDDPHSIVRHMLLFDLINEVLLDIYDSSLVIGPCHSRFDSRTRPIPMGSHVLEEVWAKVSCYLSLQWKAGQTVEHVVAHDVMRKDGWMNLVYDAECAALDVEDLIVEDFLDDVVIQIVGSGSEMKLSSDHTELARSLQILRLNARSTSRWTNLRRN</sequence>
<reference evidence="4 5" key="1">
    <citation type="journal article" date="2019" name="Sci. Rep.">
        <title>A high-quality genome of Eragrostis curvula grass provides insights into Poaceae evolution and supports new strategies to enhance forage quality.</title>
        <authorList>
            <person name="Carballo J."/>
            <person name="Santos B.A.C.M."/>
            <person name="Zappacosta D."/>
            <person name="Garbus I."/>
            <person name="Selva J.P."/>
            <person name="Gallo C.A."/>
            <person name="Diaz A."/>
            <person name="Albertini E."/>
            <person name="Caccamo M."/>
            <person name="Echenique V."/>
        </authorList>
    </citation>
    <scope>NUCLEOTIDE SEQUENCE [LARGE SCALE GENOMIC DNA]</scope>
    <source>
        <strain evidence="5">cv. Victoria</strain>
        <tissue evidence="4">Leaf</tissue>
    </source>
</reference>
<evidence type="ECO:0000313" key="5">
    <source>
        <dbReference type="Proteomes" id="UP000324897"/>
    </source>
</evidence>
<dbReference type="InterPro" id="IPR044257">
    <property type="entry name" value="TRM32-like"/>
</dbReference>
<evidence type="ECO:0000256" key="1">
    <source>
        <dbReference type="SAM" id="MobiDB-lite"/>
    </source>
</evidence>
<organism evidence="4 5">
    <name type="scientific">Eragrostis curvula</name>
    <name type="common">weeping love grass</name>
    <dbReference type="NCBI Taxonomy" id="38414"/>
    <lineage>
        <taxon>Eukaryota</taxon>
        <taxon>Viridiplantae</taxon>
        <taxon>Streptophyta</taxon>
        <taxon>Embryophyta</taxon>
        <taxon>Tracheophyta</taxon>
        <taxon>Spermatophyta</taxon>
        <taxon>Magnoliopsida</taxon>
        <taxon>Liliopsida</taxon>
        <taxon>Poales</taxon>
        <taxon>Poaceae</taxon>
        <taxon>PACMAD clade</taxon>
        <taxon>Chloridoideae</taxon>
        <taxon>Eragrostideae</taxon>
        <taxon>Eragrostidinae</taxon>
        <taxon>Eragrostis</taxon>
    </lineage>
</organism>
<dbReference type="EMBL" id="RWGY01000002">
    <property type="protein sequence ID" value="TVU49630.1"/>
    <property type="molecule type" value="Genomic_DNA"/>
</dbReference>